<evidence type="ECO:0000256" key="7">
    <source>
        <dbReference type="ARBA" id="ARBA00022679"/>
    </source>
</evidence>
<evidence type="ECO:0000256" key="13">
    <source>
        <dbReference type="ARBA" id="ARBA00022909"/>
    </source>
</evidence>
<dbReference type="AlphaFoldDB" id="A0A0G4G6C9"/>
<evidence type="ECO:0000256" key="5">
    <source>
        <dbReference type="ARBA" id="ARBA00005051"/>
    </source>
</evidence>
<keyword evidence="7" id="KW-0808">Transferase</keyword>
<dbReference type="PhylomeDB" id="A0A0G4G6C9"/>
<evidence type="ECO:0000256" key="9">
    <source>
        <dbReference type="ARBA" id="ARBA00022741"/>
    </source>
</evidence>
<dbReference type="GO" id="GO:0003848">
    <property type="term" value="F:2-amino-4-hydroxy-6-hydroxymethyldihydropteridine diphosphokinase activity"/>
    <property type="evidence" value="ECO:0007669"/>
    <property type="project" value="UniProtKB-EC"/>
</dbReference>
<evidence type="ECO:0000256" key="10">
    <source>
        <dbReference type="ARBA" id="ARBA00022777"/>
    </source>
</evidence>
<dbReference type="GO" id="GO:0005524">
    <property type="term" value="F:ATP binding"/>
    <property type="evidence" value="ECO:0007669"/>
    <property type="project" value="UniProtKB-KW"/>
</dbReference>
<evidence type="ECO:0000256" key="3">
    <source>
        <dbReference type="ARBA" id="ARBA00001946"/>
    </source>
</evidence>
<dbReference type="Pfam" id="PF01288">
    <property type="entry name" value="HPPK"/>
    <property type="match status" value="1"/>
</dbReference>
<evidence type="ECO:0000313" key="16">
    <source>
        <dbReference type="EMBL" id="CEM23899.1"/>
    </source>
</evidence>
<dbReference type="GO" id="GO:0004156">
    <property type="term" value="F:dihydropteroate synthase activity"/>
    <property type="evidence" value="ECO:0007669"/>
    <property type="project" value="UniProtKB-EC"/>
</dbReference>
<keyword evidence="11" id="KW-0067">ATP-binding</keyword>
<dbReference type="InterPro" id="IPR000489">
    <property type="entry name" value="Pterin-binding_dom"/>
</dbReference>
<dbReference type="GO" id="GO:0046656">
    <property type="term" value="P:folic acid biosynthetic process"/>
    <property type="evidence" value="ECO:0007669"/>
    <property type="project" value="UniProtKB-KW"/>
</dbReference>
<keyword evidence="9" id="KW-0547">Nucleotide-binding</keyword>
<dbReference type="InterPro" id="IPR045031">
    <property type="entry name" value="DHP_synth-like"/>
</dbReference>
<dbReference type="GO" id="GO:0016301">
    <property type="term" value="F:kinase activity"/>
    <property type="evidence" value="ECO:0007669"/>
    <property type="project" value="UniProtKB-KW"/>
</dbReference>
<dbReference type="UniPathway" id="UPA00077">
    <property type="reaction ID" value="UER00155"/>
</dbReference>
<dbReference type="PROSITE" id="PS00792">
    <property type="entry name" value="DHPS_1"/>
    <property type="match status" value="1"/>
</dbReference>
<dbReference type="PROSITE" id="PS00793">
    <property type="entry name" value="DHPS_2"/>
    <property type="match status" value="1"/>
</dbReference>
<feature type="domain" description="Pterin-binding" evidence="15">
    <location>
        <begin position="261"/>
        <end position="549"/>
    </location>
</feature>
<dbReference type="InterPro" id="IPR011005">
    <property type="entry name" value="Dihydropteroate_synth-like_sf"/>
</dbReference>
<dbReference type="PANTHER" id="PTHR20941:SF1">
    <property type="entry name" value="FOLIC ACID SYNTHESIS PROTEIN FOL1"/>
    <property type="match status" value="1"/>
</dbReference>
<dbReference type="CDD" id="cd00483">
    <property type="entry name" value="HPPK"/>
    <property type="match status" value="1"/>
</dbReference>
<dbReference type="Gene3D" id="3.20.20.20">
    <property type="entry name" value="Dihydropteroate synthase-like"/>
    <property type="match status" value="1"/>
</dbReference>
<evidence type="ECO:0000256" key="6">
    <source>
        <dbReference type="ARBA" id="ARBA00009951"/>
    </source>
</evidence>
<name>A0A0G4G6C9_9ALVE</name>
<comment type="pathway">
    <text evidence="5">Cofactor biosynthesis; tetrahydrofolate biosynthesis; 2-amino-4-hydroxy-6-hydroxymethyl-7,8-dihydropteridine diphosphate from 7,8-dihydroneopterin triphosphate: step 4/4.</text>
</comment>
<dbReference type="GO" id="GO:0005740">
    <property type="term" value="C:mitochondrial envelope"/>
    <property type="evidence" value="ECO:0007669"/>
    <property type="project" value="TreeGrafter"/>
</dbReference>
<dbReference type="PANTHER" id="PTHR20941">
    <property type="entry name" value="FOLATE SYNTHESIS PROTEINS"/>
    <property type="match status" value="1"/>
</dbReference>
<keyword evidence="14" id="KW-0511">Multifunctional enzyme</keyword>
<evidence type="ECO:0000256" key="8">
    <source>
        <dbReference type="ARBA" id="ARBA00022723"/>
    </source>
</evidence>
<comment type="catalytic activity">
    <reaction evidence="1">
        <text>(7,8-dihydropterin-6-yl)methyl diphosphate + 4-aminobenzoate = 7,8-dihydropteroate + diphosphate</text>
        <dbReference type="Rhea" id="RHEA:19949"/>
        <dbReference type="ChEBI" id="CHEBI:17836"/>
        <dbReference type="ChEBI" id="CHEBI:17839"/>
        <dbReference type="ChEBI" id="CHEBI:33019"/>
        <dbReference type="ChEBI" id="CHEBI:72950"/>
        <dbReference type="EC" id="2.5.1.15"/>
    </reaction>
</comment>
<comment type="similarity">
    <text evidence="6">In the C-terminal section; belongs to the DHPS family.</text>
</comment>
<evidence type="ECO:0000256" key="14">
    <source>
        <dbReference type="ARBA" id="ARBA00023268"/>
    </source>
</evidence>
<dbReference type="VEuPathDB" id="CryptoDB:Cvel_4214"/>
<protein>
    <recommendedName>
        <fullName evidence="15">Pterin-binding domain-containing protein</fullName>
    </recommendedName>
</protein>
<evidence type="ECO:0000256" key="4">
    <source>
        <dbReference type="ARBA" id="ARBA00004763"/>
    </source>
</evidence>
<dbReference type="PROSITE" id="PS50972">
    <property type="entry name" value="PTERIN_BINDING"/>
    <property type="match status" value="1"/>
</dbReference>
<dbReference type="InterPro" id="IPR035907">
    <property type="entry name" value="Hppk_sf"/>
</dbReference>
<dbReference type="Gene3D" id="3.30.70.560">
    <property type="entry name" value="7,8-Dihydro-6-hydroxymethylpterin-pyrophosphokinase HPPK"/>
    <property type="match status" value="1"/>
</dbReference>
<keyword evidence="10" id="KW-0418">Kinase</keyword>
<gene>
    <name evidence="16" type="ORF">Cvel_4214</name>
</gene>
<dbReference type="GO" id="GO:0046654">
    <property type="term" value="P:tetrahydrofolate biosynthetic process"/>
    <property type="evidence" value="ECO:0007669"/>
    <property type="project" value="UniProtKB-UniPathway"/>
</dbReference>
<dbReference type="SUPFAM" id="SSF55083">
    <property type="entry name" value="6-hydroxymethyl-7,8-dihydropterin pyrophosphokinase, HPPK"/>
    <property type="match status" value="1"/>
</dbReference>
<dbReference type="GO" id="GO:0046872">
    <property type="term" value="F:metal ion binding"/>
    <property type="evidence" value="ECO:0007669"/>
    <property type="project" value="UniProtKB-KW"/>
</dbReference>
<sequence length="558" mass="60562">MRTLNGLGGLSMQSRASCRFHSVQRLHLSHLRRFSSVPSKRSDVIIGIGSNAGGVLRLQNIEKALKKIGELVGPVVGTSCLYATSPHHSFDTSSPPSFLNACIRIQTPLSPHESLKALKSIENMFGRNSVGTPGVASRSRVYSSRPLDLDILFFDRLTLESPDLSIPHPRLHTRPFVLEPLADLCPDWEHPTLKRTVAAILLRLELSKGKERGDGDGVVKRVFPLGSRLLWSLENRRSFDLEDDTWDLEGVKGGRLGPLPTRIMGILNVTPDSFSDGGKYFSVEKAVEQALAMHEEGADMIDIGGESTRPGAVQPLEEEEMRRVIPVIQKIREVSPNLPISIDTRRASVAEAAVGAGADLVNDVTGGVHDSGMAGAVSRSRASFCVMHMRGDPGTMDSLCEYEGEGGVVGEVGGALFRRLADLSGDGGGDREAGGVIPLWRMCADVGLGFAKTPQQSLSLLRELPQIRARLPRGVPLLVGYSRKRLIAHVINQSRSKRMSSNDASIPPAVPMEERDVTGAAAAFWCAQHHAEIVRVHDVKTTRLGRALADGMFREAEK</sequence>
<evidence type="ECO:0000256" key="2">
    <source>
        <dbReference type="ARBA" id="ARBA00000198"/>
    </source>
</evidence>
<dbReference type="SUPFAM" id="SSF51717">
    <property type="entry name" value="Dihydropteroate synthetase-like"/>
    <property type="match status" value="1"/>
</dbReference>
<dbReference type="InterPro" id="IPR000550">
    <property type="entry name" value="Hppk"/>
</dbReference>
<comment type="catalytic activity">
    <reaction evidence="2">
        <text>6-hydroxymethyl-7,8-dihydropterin + ATP = (7,8-dihydropterin-6-yl)methyl diphosphate + AMP + H(+)</text>
        <dbReference type="Rhea" id="RHEA:11412"/>
        <dbReference type="ChEBI" id="CHEBI:15378"/>
        <dbReference type="ChEBI" id="CHEBI:30616"/>
        <dbReference type="ChEBI" id="CHEBI:44841"/>
        <dbReference type="ChEBI" id="CHEBI:72950"/>
        <dbReference type="ChEBI" id="CHEBI:456215"/>
        <dbReference type="EC" id="2.7.6.3"/>
    </reaction>
</comment>
<dbReference type="NCBIfam" id="TIGR01498">
    <property type="entry name" value="folK"/>
    <property type="match status" value="1"/>
</dbReference>
<evidence type="ECO:0000259" key="15">
    <source>
        <dbReference type="PROSITE" id="PS50972"/>
    </source>
</evidence>
<keyword evidence="13" id="KW-0289">Folate biosynthesis</keyword>
<dbReference type="CDD" id="cd00739">
    <property type="entry name" value="DHPS"/>
    <property type="match status" value="1"/>
</dbReference>
<dbReference type="NCBIfam" id="TIGR01496">
    <property type="entry name" value="DHPS"/>
    <property type="match status" value="1"/>
</dbReference>
<evidence type="ECO:0000256" key="11">
    <source>
        <dbReference type="ARBA" id="ARBA00022840"/>
    </source>
</evidence>
<keyword evidence="12" id="KW-0460">Magnesium</keyword>
<evidence type="ECO:0000256" key="1">
    <source>
        <dbReference type="ARBA" id="ARBA00000012"/>
    </source>
</evidence>
<dbReference type="Pfam" id="PF00809">
    <property type="entry name" value="Pterin_bind"/>
    <property type="match status" value="1"/>
</dbReference>
<accession>A0A0G4G6C9</accession>
<reference evidence="16" key="1">
    <citation type="submission" date="2014-11" db="EMBL/GenBank/DDBJ databases">
        <authorList>
            <person name="Otto D Thomas"/>
            <person name="Naeem Raeece"/>
        </authorList>
    </citation>
    <scope>NUCLEOTIDE SEQUENCE</scope>
</reference>
<dbReference type="EMBL" id="CDMZ01000915">
    <property type="protein sequence ID" value="CEM23899.1"/>
    <property type="molecule type" value="Genomic_DNA"/>
</dbReference>
<organism evidence="16">
    <name type="scientific">Chromera velia CCMP2878</name>
    <dbReference type="NCBI Taxonomy" id="1169474"/>
    <lineage>
        <taxon>Eukaryota</taxon>
        <taxon>Sar</taxon>
        <taxon>Alveolata</taxon>
        <taxon>Colpodellida</taxon>
        <taxon>Chromeraceae</taxon>
        <taxon>Chromera</taxon>
    </lineage>
</organism>
<proteinExistence type="inferred from homology"/>
<comment type="cofactor">
    <cofactor evidence="3">
        <name>Mg(2+)</name>
        <dbReference type="ChEBI" id="CHEBI:18420"/>
    </cofactor>
</comment>
<evidence type="ECO:0000256" key="12">
    <source>
        <dbReference type="ARBA" id="ARBA00022842"/>
    </source>
</evidence>
<comment type="pathway">
    <text evidence="4">Cofactor biosynthesis; tetrahydrofolate biosynthesis; 7,8-dihydrofolate from 2-amino-4-hydroxy-6-hydroxymethyl-7,8-dihydropteridine diphosphate and 4-aminobenzoate: step 1/2.</text>
</comment>
<keyword evidence="8" id="KW-0479">Metal-binding</keyword>
<dbReference type="InterPro" id="IPR006390">
    <property type="entry name" value="DHP_synth_dom"/>
</dbReference>